<protein>
    <recommendedName>
        <fullName evidence="4">VCBS repeat-containing protein</fullName>
    </recommendedName>
</protein>
<dbReference type="Proteomes" id="UP001144347">
    <property type="component" value="Unassembled WGS sequence"/>
</dbReference>
<keyword evidence="3" id="KW-1185">Reference proteome</keyword>
<dbReference type="RefSeq" id="WP_269427335.1">
    <property type="nucleotide sequence ID" value="NZ_JAPWGM010000003.1"/>
</dbReference>
<reference evidence="2" key="1">
    <citation type="submission" date="2022-12" db="EMBL/GenBank/DDBJ databases">
        <title>Genome sequence of HCMS5-2.</title>
        <authorList>
            <person name="Woo H."/>
        </authorList>
    </citation>
    <scope>NUCLEOTIDE SEQUENCE</scope>
    <source>
        <strain evidence="2">HCMS5-2</strain>
    </source>
</reference>
<evidence type="ECO:0008006" key="4">
    <source>
        <dbReference type="Google" id="ProtNLM"/>
    </source>
</evidence>
<dbReference type="EMBL" id="JAPWGM010000003">
    <property type="protein sequence ID" value="MCZ4244262.1"/>
    <property type="molecule type" value="Genomic_DNA"/>
</dbReference>
<keyword evidence="1" id="KW-0732">Signal</keyword>
<proteinExistence type="predicted"/>
<accession>A0ABT4L987</accession>
<evidence type="ECO:0000313" key="2">
    <source>
        <dbReference type="EMBL" id="MCZ4244262.1"/>
    </source>
</evidence>
<evidence type="ECO:0000256" key="1">
    <source>
        <dbReference type="SAM" id="SignalP"/>
    </source>
</evidence>
<feature type="signal peptide" evidence="1">
    <location>
        <begin position="1"/>
        <end position="19"/>
    </location>
</feature>
<dbReference type="NCBIfam" id="NF047539">
    <property type="entry name" value="XAC2610_fam"/>
    <property type="match status" value="1"/>
</dbReference>
<organism evidence="2 3">
    <name type="scientific">Pedobacter punctiformis</name>
    <dbReference type="NCBI Taxonomy" id="3004097"/>
    <lineage>
        <taxon>Bacteria</taxon>
        <taxon>Pseudomonadati</taxon>
        <taxon>Bacteroidota</taxon>
        <taxon>Sphingobacteriia</taxon>
        <taxon>Sphingobacteriales</taxon>
        <taxon>Sphingobacteriaceae</taxon>
        <taxon>Pedobacter</taxon>
    </lineage>
</organism>
<dbReference type="InterPro" id="IPR058087">
    <property type="entry name" value="XAC2610_dom"/>
</dbReference>
<comment type="caution">
    <text evidence="2">The sequence shown here is derived from an EMBL/GenBank/DDBJ whole genome shotgun (WGS) entry which is preliminary data.</text>
</comment>
<gene>
    <name evidence="2" type="ORF">O0955_09625</name>
</gene>
<name>A0ABT4L987_9SPHI</name>
<evidence type="ECO:0000313" key="3">
    <source>
        <dbReference type="Proteomes" id="UP001144347"/>
    </source>
</evidence>
<sequence length="277" mass="31411">MKRFLLIMLLSVLMINVNAQPFTLKSAGETKEFSLQIYFGTGGKGACVQYKGQKGIIPLKIKSYVTNLTVKPTFDTYVWDEIIDGKVNGSYGLTISGLQDVFDIWYERKKDGKRFRLEQVGGKGEEPNGNDKYLLHDVLLSFNSFNDDKLTISYPDGTKTTTILPSIDALVLSRQSIIADYNFDGYDDVAFSIPDAGMGVYRTFKIFLYNSKTKRFAALKEPDYAKSNCSCLCDVTINKQKKQLYTACRGGARWWQDAYHFNKEGKLVWVSSREMND</sequence>
<feature type="chain" id="PRO_5046742952" description="VCBS repeat-containing protein" evidence="1">
    <location>
        <begin position="20"/>
        <end position="277"/>
    </location>
</feature>